<evidence type="ECO:0000256" key="1">
    <source>
        <dbReference type="SAM" id="MobiDB-lite"/>
    </source>
</evidence>
<sequence>MESKNKTENENIKMETVLELQSFEIVTQSGSSNVQDSSKMEDMKLDQENDRAHFKIISNRSIKVGRGSYKILSSYCPWMNSNVDNNNNNNNNDAALVLVACCSDQGPNVIDCYALTKNSDDDRSGHHCGQIAIPQRSFHKSSSLLITSHICYETHPNSVSTLDKIDDTAKHVVLFQSELGDLYRIQLRGDSRDKAKATENVDNKLKQTEKIVKLTLEALDTWPIANQLVWLSSYRCLLLASECASNHLVLQQLTPNDDISQWLKDRRVETTLAICTWSRDNSTLVDHTNVVYFEPKSNEQCFTVVQTLSNAAPLLRLEIEDLLSEGSKQIYALCGKSQNSKLQILRQGIGLEEMGKVSFNQHQVSRIWTIKPQLPNNDNALLLCISTSMNYSNVQRRDPNMLGSMARPFTALFDISGMYPSSTSEESKNDNNNNNNNEEEEKEEEEEEKSNISMTEIVNSPIDNQVYTIDITTLYAPNVMTNARKRKKNRYRKCQQNTSDMKCSI</sequence>
<evidence type="ECO:0000313" key="3">
    <source>
        <dbReference type="Proteomes" id="UP000023152"/>
    </source>
</evidence>
<evidence type="ECO:0000313" key="2">
    <source>
        <dbReference type="EMBL" id="ETO33139.1"/>
    </source>
</evidence>
<keyword evidence="3" id="KW-1185">Reference proteome</keyword>
<feature type="compositionally biased region" description="Polar residues" evidence="1">
    <location>
        <begin position="494"/>
        <end position="505"/>
    </location>
</feature>
<dbReference type="AlphaFoldDB" id="X6P4Y0"/>
<feature type="compositionally biased region" description="Acidic residues" evidence="1">
    <location>
        <begin position="437"/>
        <end position="448"/>
    </location>
</feature>
<organism evidence="2 3">
    <name type="scientific">Reticulomyxa filosa</name>
    <dbReference type="NCBI Taxonomy" id="46433"/>
    <lineage>
        <taxon>Eukaryota</taxon>
        <taxon>Sar</taxon>
        <taxon>Rhizaria</taxon>
        <taxon>Retaria</taxon>
        <taxon>Foraminifera</taxon>
        <taxon>Monothalamids</taxon>
        <taxon>Reticulomyxidae</taxon>
        <taxon>Reticulomyxa</taxon>
    </lineage>
</organism>
<dbReference type="Proteomes" id="UP000023152">
    <property type="component" value="Unassembled WGS sequence"/>
</dbReference>
<comment type="caution">
    <text evidence="2">The sequence shown here is derived from an EMBL/GenBank/DDBJ whole genome shotgun (WGS) entry which is preliminary data.</text>
</comment>
<reference evidence="2 3" key="1">
    <citation type="journal article" date="2013" name="Curr. Biol.">
        <title>The Genome of the Foraminiferan Reticulomyxa filosa.</title>
        <authorList>
            <person name="Glockner G."/>
            <person name="Hulsmann N."/>
            <person name="Schleicher M."/>
            <person name="Noegel A.A."/>
            <person name="Eichinger L."/>
            <person name="Gallinger C."/>
            <person name="Pawlowski J."/>
            <person name="Sierra R."/>
            <person name="Euteneuer U."/>
            <person name="Pillet L."/>
            <person name="Moustafa A."/>
            <person name="Platzer M."/>
            <person name="Groth M."/>
            <person name="Szafranski K."/>
            <person name="Schliwa M."/>
        </authorList>
    </citation>
    <scope>NUCLEOTIDE SEQUENCE [LARGE SCALE GENOMIC DNA]</scope>
</reference>
<dbReference type="PANTHER" id="PTHR10644">
    <property type="entry name" value="DNA REPAIR/RNA PROCESSING CPSF FAMILY"/>
    <property type="match status" value="1"/>
</dbReference>
<dbReference type="EMBL" id="ASPP01003639">
    <property type="protein sequence ID" value="ETO33139.1"/>
    <property type="molecule type" value="Genomic_DNA"/>
</dbReference>
<feature type="region of interest" description="Disordered" evidence="1">
    <location>
        <begin position="485"/>
        <end position="505"/>
    </location>
</feature>
<feature type="region of interest" description="Disordered" evidence="1">
    <location>
        <begin position="420"/>
        <end position="452"/>
    </location>
</feature>
<dbReference type="InterPro" id="IPR050358">
    <property type="entry name" value="RSE1/DDB1/CFT1"/>
</dbReference>
<name>X6P4Y0_RETFI</name>
<accession>X6P4Y0</accession>
<proteinExistence type="predicted"/>
<gene>
    <name evidence="2" type="ORF">RFI_03969</name>
</gene>
<protein>
    <submittedName>
        <fullName evidence="2">Uncharacterized protein</fullName>
    </submittedName>
</protein>